<name>A0AAV6XQ85_9LAMI</name>
<evidence type="ECO:0000259" key="4">
    <source>
        <dbReference type="Pfam" id="PF14389"/>
    </source>
</evidence>
<reference evidence="5" key="1">
    <citation type="submission" date="2019-10" db="EMBL/GenBank/DDBJ databases">
        <authorList>
            <person name="Zhang R."/>
            <person name="Pan Y."/>
            <person name="Wang J."/>
            <person name="Ma R."/>
            <person name="Yu S."/>
        </authorList>
    </citation>
    <scope>NUCLEOTIDE SEQUENCE</scope>
    <source>
        <strain evidence="5">LA-IB0</strain>
        <tissue evidence="5">Leaf</tissue>
    </source>
</reference>
<keyword evidence="1" id="KW-0175">Coiled coil</keyword>
<dbReference type="InterPro" id="IPR025757">
    <property type="entry name" value="MIP1_Leuzipper"/>
</dbReference>
<feature type="domain" description="Ternary complex factor MIP1 leucine-zipper" evidence="4">
    <location>
        <begin position="46"/>
        <end position="126"/>
    </location>
</feature>
<feature type="region of interest" description="Disordered" evidence="2">
    <location>
        <begin position="1"/>
        <end position="42"/>
    </location>
</feature>
<evidence type="ECO:0000256" key="2">
    <source>
        <dbReference type="SAM" id="MobiDB-lite"/>
    </source>
</evidence>
<dbReference type="AlphaFoldDB" id="A0AAV6XQ85"/>
<evidence type="ECO:0000313" key="6">
    <source>
        <dbReference type="Proteomes" id="UP000826271"/>
    </source>
</evidence>
<feature type="region of interest" description="Disordered" evidence="2">
    <location>
        <begin position="132"/>
        <end position="182"/>
    </location>
</feature>
<sequence length="610" mass="68952">MNKRIGNNINSNKAPLHPRNGKKMELQGSQSRTAEKTMANRRCSARERKLALLQDVDNLKKKLRHEENVHRALQRAMNRPLGALPRLPPYLPQYTLELLAEVAVLEEEVVRLEEQVVNFRQGLYQEAVYISSRRSPENSTPSSNEFSMRSSKRRHSRSSSQSEVNLGSFAARPSPSLPRCASSRKFLSPDIVSERLTNGKEPKNEPHLGLENGLGKENQTSPNSYKDKIKPEKKLLVIGTPVKSRPESIVKNVNPLKMQCRIVEQAQESSSGSSDDRIVDIDSEANRTSENILKCLINIFVRLSSSKGKTMDLESFSSLATKTFSENNAESDFRDPYCIFSEINKRDIGTYKHLYSIEARSVDVKRKSNASFLIRRLKILFDKLASVKLDGLSHHQKLAFWINIYNSCIMNAFLEHGVPETPDMILVQMQKASLSILLYNYLIATINVGGNVLNALMIEHLILRLPYHLKYTCSKSAKNGEGKVCRTLGLEWSEPLVTFALSCGSWSSPAVRVYTASQIETELETAKRDYLQAAVGISATNKLIIPKLLDWYLLDFAKDLDALLDWVCLQLPDELRNGAIKCLESKGKEPLSKLVQVMPYNFSFRYLVCR</sequence>
<feature type="domain" description="DUF547" evidence="3">
    <location>
        <begin position="390"/>
        <end position="531"/>
    </location>
</feature>
<dbReference type="InterPro" id="IPR006869">
    <property type="entry name" value="DUF547"/>
</dbReference>
<evidence type="ECO:0008006" key="7">
    <source>
        <dbReference type="Google" id="ProtNLM"/>
    </source>
</evidence>
<gene>
    <name evidence="5" type="ORF">BUALT_Bualt04G0114400</name>
</gene>
<accession>A0AAV6XQ85</accession>
<evidence type="ECO:0000259" key="3">
    <source>
        <dbReference type="Pfam" id="PF04784"/>
    </source>
</evidence>
<feature type="region of interest" description="Disordered" evidence="2">
    <location>
        <begin position="194"/>
        <end position="229"/>
    </location>
</feature>
<feature type="compositionally biased region" description="Polar residues" evidence="2">
    <location>
        <begin position="137"/>
        <end position="146"/>
    </location>
</feature>
<keyword evidence="6" id="KW-1185">Reference proteome</keyword>
<organism evidence="5 6">
    <name type="scientific">Buddleja alternifolia</name>
    <dbReference type="NCBI Taxonomy" id="168488"/>
    <lineage>
        <taxon>Eukaryota</taxon>
        <taxon>Viridiplantae</taxon>
        <taxon>Streptophyta</taxon>
        <taxon>Embryophyta</taxon>
        <taxon>Tracheophyta</taxon>
        <taxon>Spermatophyta</taxon>
        <taxon>Magnoliopsida</taxon>
        <taxon>eudicotyledons</taxon>
        <taxon>Gunneridae</taxon>
        <taxon>Pentapetalae</taxon>
        <taxon>asterids</taxon>
        <taxon>lamiids</taxon>
        <taxon>Lamiales</taxon>
        <taxon>Scrophulariaceae</taxon>
        <taxon>Buddlejeae</taxon>
        <taxon>Buddleja</taxon>
    </lineage>
</organism>
<dbReference type="EMBL" id="WHWC01000004">
    <property type="protein sequence ID" value="KAG8384403.1"/>
    <property type="molecule type" value="Genomic_DNA"/>
</dbReference>
<proteinExistence type="predicted"/>
<dbReference type="Proteomes" id="UP000826271">
    <property type="component" value="Unassembled WGS sequence"/>
</dbReference>
<feature type="compositionally biased region" description="Polar residues" evidence="2">
    <location>
        <begin position="1"/>
        <end position="13"/>
    </location>
</feature>
<dbReference type="Pfam" id="PF14389">
    <property type="entry name" value="Lzipper-MIP1"/>
    <property type="match status" value="1"/>
</dbReference>
<evidence type="ECO:0000256" key="1">
    <source>
        <dbReference type="SAM" id="Coils"/>
    </source>
</evidence>
<comment type="caution">
    <text evidence="5">The sequence shown here is derived from an EMBL/GenBank/DDBJ whole genome shotgun (WGS) entry which is preliminary data.</text>
</comment>
<feature type="coiled-coil region" evidence="1">
    <location>
        <begin position="49"/>
        <end position="122"/>
    </location>
</feature>
<dbReference type="PANTHER" id="PTHR46248:SF12">
    <property type="entry name" value="TERNARY COMPLEX FACTOR MIP1 LEUCINE-ZIPPER PROTEIN"/>
    <property type="match status" value="1"/>
</dbReference>
<evidence type="ECO:0000313" key="5">
    <source>
        <dbReference type="EMBL" id="KAG8384403.1"/>
    </source>
</evidence>
<protein>
    <recommendedName>
        <fullName evidence="7">DUF547 domain-containing protein</fullName>
    </recommendedName>
</protein>
<dbReference type="PANTHER" id="PTHR46248">
    <property type="entry name" value="EXPRESSED PROTEIN"/>
    <property type="match status" value="1"/>
</dbReference>
<feature type="compositionally biased region" description="Basic and acidic residues" evidence="2">
    <location>
        <begin position="197"/>
        <end position="208"/>
    </location>
</feature>
<dbReference type="Pfam" id="PF04784">
    <property type="entry name" value="DUF547"/>
    <property type="match status" value="1"/>
</dbReference>